<protein>
    <submittedName>
        <fullName evidence="2">Lysozyme</fullName>
    </submittedName>
</protein>
<gene>
    <name evidence="2" type="ORF">AS033_09255</name>
</gene>
<dbReference type="OrthoDB" id="9809488at2"/>
<dbReference type="EMBL" id="LNQL01000002">
    <property type="protein sequence ID" value="KSU49542.1"/>
    <property type="molecule type" value="Genomic_DNA"/>
</dbReference>
<sequence length="227" mass="25641">MRKVFRISILFVLFALIVSSFIYWQNRERVQNEMYRTYYGQHGVPAENIDIYEQAAARYGIDWKLLASIHRVETIFSNSSAMQSSVGAIGPFQFMPKTWVGWGYEGGTSLGDIEHDGIDVTDPEAIEKYGGLGVDADGDGKADPTSLVDSAHTAAKYLNQHDVTKTSDRDTLATALFEYNRSEQYVSDVLAQYDRYQQHVEAIDANDLDLKKKTLAFFLRISSRLTN</sequence>
<dbReference type="CDD" id="cd13399">
    <property type="entry name" value="Slt35-like"/>
    <property type="match status" value="1"/>
</dbReference>
<evidence type="ECO:0000313" key="3">
    <source>
        <dbReference type="Proteomes" id="UP000053797"/>
    </source>
</evidence>
<dbReference type="InterPro" id="IPR023346">
    <property type="entry name" value="Lysozyme-like_dom_sf"/>
</dbReference>
<evidence type="ECO:0000256" key="1">
    <source>
        <dbReference type="SAM" id="Phobius"/>
    </source>
</evidence>
<dbReference type="Gene3D" id="1.10.530.10">
    <property type="match status" value="1"/>
</dbReference>
<proteinExistence type="predicted"/>
<name>A0A0V8GHF8_9BACL</name>
<dbReference type="SUPFAM" id="SSF53955">
    <property type="entry name" value="Lysozyme-like"/>
    <property type="match status" value="1"/>
</dbReference>
<feature type="transmembrane region" description="Helical" evidence="1">
    <location>
        <begin position="7"/>
        <end position="24"/>
    </location>
</feature>
<accession>A0A0V8GHF8</accession>
<evidence type="ECO:0000313" key="2">
    <source>
        <dbReference type="EMBL" id="KSU49542.1"/>
    </source>
</evidence>
<reference evidence="2 3" key="1">
    <citation type="journal article" date="2015" name="Int. J. Syst. Evol. Microbiol.">
        <title>Exiguobacterium enclense sp. nov., isolated from sediment.</title>
        <authorList>
            <person name="Dastager S.G."/>
            <person name="Mawlankar R."/>
            <person name="Sonalkar V.V."/>
            <person name="Thorat M.N."/>
            <person name="Mual P."/>
            <person name="Verma A."/>
            <person name="Krishnamurthi S."/>
            <person name="Tang S.K."/>
            <person name="Li W.J."/>
        </authorList>
    </citation>
    <scope>NUCLEOTIDE SEQUENCE [LARGE SCALE GENOMIC DNA]</scope>
    <source>
        <strain evidence="2 3">NIO-1109</strain>
    </source>
</reference>
<keyword evidence="1" id="KW-0472">Membrane</keyword>
<dbReference type="AlphaFoldDB" id="A0A0V8GHF8"/>
<comment type="caution">
    <text evidence="2">The sequence shown here is derived from an EMBL/GenBank/DDBJ whole genome shotgun (WGS) entry which is preliminary data.</text>
</comment>
<dbReference type="RefSeq" id="WP_023467911.1">
    <property type="nucleotide sequence ID" value="NZ_FMYN01000002.1"/>
</dbReference>
<organism evidence="2 3">
    <name type="scientific">Exiguobacterium indicum</name>
    <dbReference type="NCBI Taxonomy" id="296995"/>
    <lineage>
        <taxon>Bacteria</taxon>
        <taxon>Bacillati</taxon>
        <taxon>Bacillota</taxon>
        <taxon>Bacilli</taxon>
        <taxon>Bacillales</taxon>
        <taxon>Bacillales Family XII. Incertae Sedis</taxon>
        <taxon>Exiguobacterium</taxon>
    </lineage>
</organism>
<dbReference type="Proteomes" id="UP000053797">
    <property type="component" value="Unassembled WGS sequence"/>
</dbReference>
<keyword evidence="1" id="KW-0812">Transmembrane</keyword>
<dbReference type="GeneID" id="90836409"/>
<keyword evidence="1" id="KW-1133">Transmembrane helix</keyword>